<dbReference type="GO" id="GO:0016020">
    <property type="term" value="C:membrane"/>
    <property type="evidence" value="ECO:0007669"/>
    <property type="project" value="GOC"/>
</dbReference>
<dbReference type="InterPro" id="IPR015424">
    <property type="entry name" value="PyrdxlP-dep_Trfase"/>
</dbReference>
<proteinExistence type="inferred from homology"/>
<feature type="domain" description="Aminotransferase class I/classII large" evidence="11">
    <location>
        <begin position="153"/>
        <end position="552"/>
    </location>
</feature>
<dbReference type="PANTHER" id="PTHR13693">
    <property type="entry name" value="CLASS II AMINOTRANSFERASE/8-AMINO-7-OXONONANOATE SYNTHASE"/>
    <property type="match status" value="1"/>
</dbReference>
<dbReference type="SUPFAM" id="SSF53383">
    <property type="entry name" value="PLP-dependent transferases"/>
    <property type="match status" value="1"/>
</dbReference>
<name>A0A9P7BBF9_MAUEX</name>
<keyword evidence="7" id="KW-0663">Pyridoxal phosphate</keyword>
<keyword evidence="8" id="KW-0746">Sphingolipid metabolism</keyword>
<evidence type="ECO:0000259" key="11">
    <source>
        <dbReference type="Pfam" id="PF00155"/>
    </source>
</evidence>
<evidence type="ECO:0000256" key="8">
    <source>
        <dbReference type="ARBA" id="ARBA00022919"/>
    </source>
</evidence>
<organism evidence="12 13">
    <name type="scientific">Maudiozyma exigua</name>
    <name type="common">Yeast</name>
    <name type="synonym">Kazachstania exigua</name>
    <dbReference type="NCBI Taxonomy" id="34358"/>
    <lineage>
        <taxon>Eukaryota</taxon>
        <taxon>Fungi</taxon>
        <taxon>Dikarya</taxon>
        <taxon>Ascomycota</taxon>
        <taxon>Saccharomycotina</taxon>
        <taxon>Saccharomycetes</taxon>
        <taxon>Saccharomycetales</taxon>
        <taxon>Saccharomycetaceae</taxon>
        <taxon>Maudiozyma</taxon>
    </lineage>
</organism>
<dbReference type="GO" id="GO:0005783">
    <property type="term" value="C:endoplasmic reticulum"/>
    <property type="evidence" value="ECO:0007669"/>
    <property type="project" value="TreeGrafter"/>
</dbReference>
<dbReference type="EMBL" id="PUHR01000006">
    <property type="protein sequence ID" value="KAG0671980.1"/>
    <property type="molecule type" value="Genomic_DNA"/>
</dbReference>
<evidence type="ECO:0000256" key="3">
    <source>
        <dbReference type="ARBA" id="ARBA00004991"/>
    </source>
</evidence>
<dbReference type="GO" id="GO:0030170">
    <property type="term" value="F:pyridoxal phosphate binding"/>
    <property type="evidence" value="ECO:0007669"/>
    <property type="project" value="InterPro"/>
</dbReference>
<dbReference type="AlphaFoldDB" id="A0A9P7BBF9"/>
<keyword evidence="6" id="KW-0808">Transferase</keyword>
<protein>
    <recommendedName>
        <fullName evidence="5">serine C-palmitoyltransferase</fullName>
        <ecNumber evidence="5">2.3.1.50</ecNumber>
    </recommendedName>
</protein>
<keyword evidence="13" id="KW-1185">Reference proteome</keyword>
<dbReference type="Gene3D" id="3.90.1150.10">
    <property type="entry name" value="Aspartate Aminotransferase, domain 1"/>
    <property type="match status" value="1"/>
</dbReference>
<keyword evidence="10" id="KW-0012">Acyltransferase</keyword>
<dbReference type="GO" id="GO:0046513">
    <property type="term" value="P:ceramide biosynthetic process"/>
    <property type="evidence" value="ECO:0007669"/>
    <property type="project" value="TreeGrafter"/>
</dbReference>
<dbReference type="InterPro" id="IPR050087">
    <property type="entry name" value="AON_synthase_class-II"/>
</dbReference>
<evidence type="ECO:0000256" key="5">
    <source>
        <dbReference type="ARBA" id="ARBA00013220"/>
    </source>
</evidence>
<dbReference type="InterPro" id="IPR004839">
    <property type="entry name" value="Aminotransferase_I/II_large"/>
</dbReference>
<dbReference type="Proteomes" id="UP000750334">
    <property type="component" value="Unassembled WGS sequence"/>
</dbReference>
<evidence type="ECO:0000256" key="2">
    <source>
        <dbReference type="ARBA" id="ARBA00004760"/>
    </source>
</evidence>
<comment type="pathway">
    <text evidence="2">Lipid metabolism; sphingolipid metabolism.</text>
</comment>
<evidence type="ECO:0000313" key="12">
    <source>
        <dbReference type="EMBL" id="KAG0671980.1"/>
    </source>
</evidence>
<evidence type="ECO:0000256" key="6">
    <source>
        <dbReference type="ARBA" id="ARBA00022679"/>
    </source>
</evidence>
<comment type="caution">
    <text evidence="12">The sequence shown here is derived from an EMBL/GenBank/DDBJ whole genome shotgun (WGS) entry which is preliminary data.</text>
</comment>
<dbReference type="InterPro" id="IPR015422">
    <property type="entry name" value="PyrdxlP-dep_Trfase_small"/>
</dbReference>
<evidence type="ECO:0000256" key="4">
    <source>
        <dbReference type="ARBA" id="ARBA00008392"/>
    </source>
</evidence>
<comment type="similarity">
    <text evidence="4">Belongs to the class-II pyridoxal-phosphate-dependent aminotransferase family.</text>
</comment>
<dbReference type="OrthoDB" id="3168162at2759"/>
<evidence type="ECO:0000256" key="9">
    <source>
        <dbReference type="ARBA" id="ARBA00023098"/>
    </source>
</evidence>
<sequence length="562" mass="63269">MSDITSGHMAVPTAIPIPSVIIATSSAAWFYLHQGLSKLPGGHHVISYIEKATQDDPYRTAVEASLILYGIYYYLSKPQQKKGLQSNRPNLSKQEIDSLIDEWEPEPIVIPPINDKETQETYWRLSKIPIIENHGISKYIDFTRDDNKESFENVLNLASNNFLSLSETEEVLQVAKDTIKNYGVGACGPAGFYGNQDVHYNLEYTLAEFFGTESCCLYGQDFAVSSSVIPAFTKRGDVIVADDQVSLAVQNALQLSRSTVYYFQHNNMESLEELLEQLNDQERKENLPAIPRKFIVTEGLFHNSGDVAPLPQLVELKRKYKYRLFVDETLSLGVLGNTGRGLPEQFNLDRSTSIDITVGSMATAFGSSGGFVLGDTFMSEYQHIGSNAYCFSASLPAYTTTVVDKILHIMDNDNSTVLNLQKLSRTMFHFFNSRVQLNEYFNITSSEFSPVLHLELKESKRIERFGYSKDTLFTELANLQKRKISDVFIEPFENEEIFLQQIVDSILVNHNILISRHTIVLKQETLPIVPSLRISCTASMTEDELLTACENIITTINKLCTA</sequence>
<gene>
    <name evidence="12" type="primary">LCB1</name>
    <name evidence="12" type="ORF">C6P45_004449</name>
</gene>
<dbReference type="InterPro" id="IPR015421">
    <property type="entry name" value="PyrdxlP-dep_Trfase_major"/>
</dbReference>
<dbReference type="GO" id="GO:0004758">
    <property type="term" value="F:serine C-palmitoyltransferase activity"/>
    <property type="evidence" value="ECO:0007669"/>
    <property type="project" value="TreeGrafter"/>
</dbReference>
<comment type="cofactor">
    <cofactor evidence="1">
        <name>pyridoxal 5'-phosphate</name>
        <dbReference type="ChEBI" id="CHEBI:597326"/>
    </cofactor>
</comment>
<evidence type="ECO:0000256" key="10">
    <source>
        <dbReference type="ARBA" id="ARBA00023315"/>
    </source>
</evidence>
<dbReference type="EC" id="2.3.1.50" evidence="5"/>
<dbReference type="Gene3D" id="3.40.640.10">
    <property type="entry name" value="Type I PLP-dependent aspartate aminotransferase-like (Major domain)"/>
    <property type="match status" value="1"/>
</dbReference>
<keyword evidence="9" id="KW-0443">Lipid metabolism</keyword>
<evidence type="ECO:0000256" key="1">
    <source>
        <dbReference type="ARBA" id="ARBA00001933"/>
    </source>
</evidence>
<dbReference type="GO" id="GO:0046512">
    <property type="term" value="P:sphingosine biosynthetic process"/>
    <property type="evidence" value="ECO:0007669"/>
    <property type="project" value="TreeGrafter"/>
</dbReference>
<accession>A0A9P7BBF9</accession>
<dbReference type="Pfam" id="PF00155">
    <property type="entry name" value="Aminotran_1_2"/>
    <property type="match status" value="1"/>
</dbReference>
<comment type="pathway">
    <text evidence="3">Sphingolipid metabolism.</text>
</comment>
<evidence type="ECO:0000313" key="13">
    <source>
        <dbReference type="Proteomes" id="UP000750334"/>
    </source>
</evidence>
<dbReference type="PANTHER" id="PTHR13693:SF2">
    <property type="entry name" value="SERINE PALMITOYLTRANSFERASE 1"/>
    <property type="match status" value="1"/>
</dbReference>
<evidence type="ECO:0000256" key="7">
    <source>
        <dbReference type="ARBA" id="ARBA00022898"/>
    </source>
</evidence>
<reference evidence="12 13" key="1">
    <citation type="submission" date="2020-11" db="EMBL/GenBank/DDBJ databases">
        <title>Kefir isolates.</title>
        <authorList>
            <person name="Marcisauskas S."/>
            <person name="Kim Y."/>
            <person name="Blasche S."/>
        </authorList>
    </citation>
    <scope>NUCLEOTIDE SEQUENCE [LARGE SCALE GENOMIC DNA]</scope>
    <source>
        <strain evidence="12 13">OG2</strain>
    </source>
</reference>